<evidence type="ECO:0000313" key="2">
    <source>
        <dbReference type="EMBL" id="KAK3247759.1"/>
    </source>
</evidence>
<accession>A0AAE0C4T8</accession>
<evidence type="ECO:0000256" key="1">
    <source>
        <dbReference type="SAM" id="MobiDB-lite"/>
    </source>
</evidence>
<feature type="region of interest" description="Disordered" evidence="1">
    <location>
        <begin position="1"/>
        <end position="21"/>
    </location>
</feature>
<gene>
    <name evidence="2" type="ORF">CYMTET_42751</name>
</gene>
<organism evidence="2 3">
    <name type="scientific">Cymbomonas tetramitiformis</name>
    <dbReference type="NCBI Taxonomy" id="36881"/>
    <lineage>
        <taxon>Eukaryota</taxon>
        <taxon>Viridiplantae</taxon>
        <taxon>Chlorophyta</taxon>
        <taxon>Pyramimonadophyceae</taxon>
        <taxon>Pyramimonadales</taxon>
        <taxon>Pyramimonadaceae</taxon>
        <taxon>Cymbomonas</taxon>
    </lineage>
</organism>
<reference evidence="2 3" key="1">
    <citation type="journal article" date="2015" name="Genome Biol. Evol.">
        <title>Comparative Genomics of a Bacterivorous Green Alga Reveals Evolutionary Causalities and Consequences of Phago-Mixotrophic Mode of Nutrition.</title>
        <authorList>
            <person name="Burns J.A."/>
            <person name="Paasch A."/>
            <person name="Narechania A."/>
            <person name="Kim E."/>
        </authorList>
    </citation>
    <scope>NUCLEOTIDE SEQUENCE [LARGE SCALE GENOMIC DNA]</scope>
    <source>
        <strain evidence="2 3">PLY_AMNH</strain>
    </source>
</reference>
<feature type="compositionally biased region" description="Low complexity" evidence="1">
    <location>
        <begin position="251"/>
        <end position="262"/>
    </location>
</feature>
<name>A0AAE0C4T8_9CHLO</name>
<evidence type="ECO:0000313" key="3">
    <source>
        <dbReference type="Proteomes" id="UP001190700"/>
    </source>
</evidence>
<feature type="compositionally biased region" description="Basic and acidic residues" evidence="1">
    <location>
        <begin position="166"/>
        <end position="187"/>
    </location>
</feature>
<dbReference type="Proteomes" id="UP001190700">
    <property type="component" value="Unassembled WGS sequence"/>
</dbReference>
<dbReference type="EMBL" id="LGRX02028682">
    <property type="protein sequence ID" value="KAK3247759.1"/>
    <property type="molecule type" value="Genomic_DNA"/>
</dbReference>
<feature type="region of interest" description="Disordered" evidence="1">
    <location>
        <begin position="397"/>
        <end position="475"/>
    </location>
</feature>
<proteinExistence type="predicted"/>
<comment type="caution">
    <text evidence="2">The sequence shown here is derived from an EMBL/GenBank/DDBJ whole genome shotgun (WGS) entry which is preliminary data.</text>
</comment>
<feature type="region of interest" description="Disordered" evidence="1">
    <location>
        <begin position="73"/>
        <end position="191"/>
    </location>
</feature>
<keyword evidence="3" id="KW-1185">Reference proteome</keyword>
<protein>
    <submittedName>
        <fullName evidence="2">Uncharacterized protein</fullName>
    </submittedName>
</protein>
<sequence length="539" mass="57674">MHPANLNVGGTSSVRAPPRNKMGSYDNMYTPYSAGIRASLVDEYWNNWHEVPSKKNFRPQDVYNNFQLKVSPHQGFHRSTPESSTQTPSSVGGSCVNSNGSTSSAKSKKTCRNGLPTSASSSQLSNQDTNKSSKPPKKRKSREEWATSQTTGTSHDSDSDSDLADGEARGGDPADAGKDGEHSSYREKVKHIILAPKDIRHRRMKEKRSRAAAAAADRLQAAAVNTPRAGSFNSFMWPGQPGAISSQDPRANAGASSGGHSSRISQHEPDENNDHGVETAPLPTSSLLQVTAQQLLGLEAWGQIREQLIRQERTFKRQCMDLHSVVKCQKESTCDPALLQYGVHGASGSAASDHIGNYAGVSTPTASEHTAGGSDSASIDWYANFFNAPMHANSGMSTKVPHAHGAASDSSWQHYPRGERSSWSGGGDPQNPIQPARGKGGAVALEEEPSRPCSTSRATVLPSSTTIDQDGPEEVHRGERWSLLRLLQGGNLMSAQSAEEPPRQQGDGFRAATVVVPRPVGATEHTGAGILRSLMGKSQ</sequence>
<feature type="compositionally biased region" description="Polar residues" evidence="1">
    <location>
        <begin position="452"/>
        <end position="468"/>
    </location>
</feature>
<feature type="compositionally biased region" description="Low complexity" evidence="1">
    <location>
        <begin position="81"/>
        <end position="104"/>
    </location>
</feature>
<feature type="region of interest" description="Disordered" evidence="1">
    <location>
        <begin position="229"/>
        <end position="281"/>
    </location>
</feature>
<dbReference type="AlphaFoldDB" id="A0AAE0C4T8"/>
<feature type="compositionally biased region" description="Basic and acidic residues" evidence="1">
    <location>
        <begin position="265"/>
        <end position="277"/>
    </location>
</feature>
<feature type="compositionally biased region" description="Polar residues" evidence="1">
    <location>
        <begin position="115"/>
        <end position="130"/>
    </location>
</feature>